<evidence type="ECO:0000259" key="10">
    <source>
        <dbReference type="Pfam" id="PF00082"/>
    </source>
</evidence>
<keyword evidence="2 7" id="KW-0645">Protease</keyword>
<dbReference type="PROSITE" id="PS00137">
    <property type="entry name" value="SUBTILASE_HIS"/>
    <property type="match status" value="1"/>
</dbReference>
<evidence type="ECO:0000256" key="8">
    <source>
        <dbReference type="RuleBase" id="RU003355"/>
    </source>
</evidence>
<dbReference type="InterPro" id="IPR034193">
    <property type="entry name" value="PCSK9_ProteinaseK-like"/>
</dbReference>
<dbReference type="InterPro" id="IPR023828">
    <property type="entry name" value="Peptidase_S8_Ser-AS"/>
</dbReference>
<dbReference type="InterPro" id="IPR022398">
    <property type="entry name" value="Peptidase_S8_His-AS"/>
</dbReference>
<dbReference type="SUPFAM" id="SSF52743">
    <property type="entry name" value="Subtilisin-like"/>
    <property type="match status" value="1"/>
</dbReference>
<evidence type="ECO:0000256" key="9">
    <source>
        <dbReference type="SAM" id="SignalP"/>
    </source>
</evidence>
<sequence>MFYQQLLFLVTCIASLFQATHATDIPGQYIVYYKEDVDRSFTNQRLFFSSESASSESVRVIYELEKGIVVAGVTDEQHQLLMQDKAVEKVVPDFYVTIDAVQRNPPNWGLDRIDQNSLPLNQTYIFNYNGTGVRVYIVDTGIRASHTNFEGRVTCGFNYFGGNCGDTQGHGTHVAGIVGGLTVGVAKKVQLVDVKVFGNDRSTAFSAIRAGFDYIIAEKKANPTIPMVINLSLGTVGIRYEYEEAINEAVAANIVVVVAAGNNFGDSCQHSPSFVQNAITVGATDELDRRANFSNYGACVDLYAPGVSIVSTYIYGDTSGARLSGTSMAAPHAAGVAALYLERYPTWTPAQVWTAMKADARRAVALIWWPIRQFLKFRTTTRLFLQTDTI</sequence>
<dbReference type="GO" id="GO:0004252">
    <property type="term" value="F:serine-type endopeptidase activity"/>
    <property type="evidence" value="ECO:0007669"/>
    <property type="project" value="UniProtKB-UniRule"/>
</dbReference>
<dbReference type="EC" id="3.4.21.62" evidence="6"/>
<dbReference type="PROSITE" id="PS00136">
    <property type="entry name" value="SUBTILASE_ASP"/>
    <property type="match status" value="1"/>
</dbReference>
<dbReference type="EMBL" id="BDSP01000228">
    <property type="protein sequence ID" value="GAX25556.1"/>
    <property type="molecule type" value="Genomic_DNA"/>
</dbReference>
<dbReference type="Proteomes" id="UP000198406">
    <property type="component" value="Unassembled WGS sequence"/>
</dbReference>
<feature type="active site" description="Charge relay system" evidence="7">
    <location>
        <position position="139"/>
    </location>
</feature>
<evidence type="ECO:0000256" key="1">
    <source>
        <dbReference type="ARBA" id="ARBA00011073"/>
    </source>
</evidence>
<feature type="signal peptide" evidence="9">
    <location>
        <begin position="1"/>
        <end position="22"/>
    </location>
</feature>
<evidence type="ECO:0000313" key="11">
    <source>
        <dbReference type="EMBL" id="GAX25556.1"/>
    </source>
</evidence>
<dbReference type="Pfam" id="PF00082">
    <property type="entry name" value="Peptidase_S8"/>
    <property type="match status" value="1"/>
</dbReference>
<proteinExistence type="inferred from homology"/>
<dbReference type="InterPro" id="IPR036852">
    <property type="entry name" value="Peptidase_S8/S53_dom_sf"/>
</dbReference>
<dbReference type="FunFam" id="3.40.50.200:FF:000014">
    <property type="entry name" value="Proteinase K"/>
    <property type="match status" value="1"/>
</dbReference>
<comment type="catalytic activity">
    <reaction evidence="5">
        <text>Hydrolysis of proteins with broad specificity for peptide bonds, and a preference for a large uncharged residue in P1. Hydrolyzes peptide amides.</text>
        <dbReference type="EC" id="3.4.21.62"/>
    </reaction>
</comment>
<evidence type="ECO:0000256" key="5">
    <source>
        <dbReference type="ARBA" id="ARBA00023529"/>
    </source>
</evidence>
<dbReference type="CDD" id="cd04077">
    <property type="entry name" value="Peptidases_S8_PCSK9_ProteinaseK_like"/>
    <property type="match status" value="1"/>
</dbReference>
<dbReference type="PROSITE" id="PS00138">
    <property type="entry name" value="SUBTILASE_SER"/>
    <property type="match status" value="1"/>
</dbReference>
<evidence type="ECO:0000256" key="7">
    <source>
        <dbReference type="PROSITE-ProRule" id="PRU01240"/>
    </source>
</evidence>
<dbReference type="InParanoid" id="A0A1Z5KH54"/>
<dbReference type="InterPro" id="IPR015500">
    <property type="entry name" value="Peptidase_S8_subtilisin-rel"/>
</dbReference>
<dbReference type="OrthoDB" id="155729at2759"/>
<evidence type="ECO:0000256" key="3">
    <source>
        <dbReference type="ARBA" id="ARBA00022801"/>
    </source>
</evidence>
<evidence type="ECO:0000313" key="12">
    <source>
        <dbReference type="Proteomes" id="UP000198406"/>
    </source>
</evidence>
<comment type="caution">
    <text evidence="11">The sequence shown here is derived from an EMBL/GenBank/DDBJ whole genome shotgun (WGS) entry which is preliminary data.</text>
</comment>
<dbReference type="InterPro" id="IPR023827">
    <property type="entry name" value="Peptidase_S8_Asp-AS"/>
</dbReference>
<feature type="chain" id="PRO_5012871099" description="subtilisin" evidence="9">
    <location>
        <begin position="23"/>
        <end position="390"/>
    </location>
</feature>
<dbReference type="InterPro" id="IPR000209">
    <property type="entry name" value="Peptidase_S8/S53_dom"/>
</dbReference>
<accession>A0A1Z5KH54</accession>
<organism evidence="11 12">
    <name type="scientific">Fistulifera solaris</name>
    <name type="common">Oleaginous diatom</name>
    <dbReference type="NCBI Taxonomy" id="1519565"/>
    <lineage>
        <taxon>Eukaryota</taxon>
        <taxon>Sar</taxon>
        <taxon>Stramenopiles</taxon>
        <taxon>Ochrophyta</taxon>
        <taxon>Bacillariophyta</taxon>
        <taxon>Bacillariophyceae</taxon>
        <taxon>Bacillariophycidae</taxon>
        <taxon>Naviculales</taxon>
        <taxon>Naviculaceae</taxon>
        <taxon>Fistulifera</taxon>
    </lineage>
</organism>
<evidence type="ECO:0000256" key="2">
    <source>
        <dbReference type="ARBA" id="ARBA00022670"/>
    </source>
</evidence>
<gene>
    <name evidence="11" type="ORF">FisN_28Hh025</name>
</gene>
<dbReference type="Gene3D" id="3.40.50.200">
    <property type="entry name" value="Peptidase S8/S53 domain"/>
    <property type="match status" value="1"/>
</dbReference>
<reference evidence="11 12" key="1">
    <citation type="journal article" date="2015" name="Plant Cell">
        <title>Oil accumulation by the oleaginous diatom Fistulifera solaris as revealed by the genome and transcriptome.</title>
        <authorList>
            <person name="Tanaka T."/>
            <person name="Maeda Y."/>
            <person name="Veluchamy A."/>
            <person name="Tanaka M."/>
            <person name="Abida H."/>
            <person name="Marechal E."/>
            <person name="Bowler C."/>
            <person name="Muto M."/>
            <person name="Sunaga Y."/>
            <person name="Tanaka M."/>
            <person name="Yoshino T."/>
            <person name="Taniguchi T."/>
            <person name="Fukuda Y."/>
            <person name="Nemoto M."/>
            <person name="Matsumoto M."/>
            <person name="Wong P.S."/>
            <person name="Aburatani S."/>
            <person name="Fujibuchi W."/>
        </authorList>
    </citation>
    <scope>NUCLEOTIDE SEQUENCE [LARGE SCALE GENOMIC DNA]</scope>
    <source>
        <strain evidence="11 12">JPCC DA0580</strain>
    </source>
</reference>
<evidence type="ECO:0000256" key="4">
    <source>
        <dbReference type="ARBA" id="ARBA00022825"/>
    </source>
</evidence>
<protein>
    <recommendedName>
        <fullName evidence="6">subtilisin</fullName>
        <ecNumber evidence="6">3.4.21.62</ecNumber>
    </recommendedName>
</protein>
<dbReference type="InterPro" id="IPR050131">
    <property type="entry name" value="Peptidase_S8_subtilisin-like"/>
</dbReference>
<dbReference type="PANTHER" id="PTHR43806:SF11">
    <property type="entry name" value="CEREVISIN-RELATED"/>
    <property type="match status" value="1"/>
</dbReference>
<feature type="active site" description="Charge relay system" evidence="7">
    <location>
        <position position="327"/>
    </location>
</feature>
<keyword evidence="9" id="KW-0732">Signal</keyword>
<evidence type="ECO:0000256" key="6">
    <source>
        <dbReference type="ARBA" id="ARBA00023619"/>
    </source>
</evidence>
<dbReference type="PROSITE" id="PS51892">
    <property type="entry name" value="SUBTILASE"/>
    <property type="match status" value="1"/>
</dbReference>
<dbReference type="GO" id="GO:0005615">
    <property type="term" value="C:extracellular space"/>
    <property type="evidence" value="ECO:0007669"/>
    <property type="project" value="TreeGrafter"/>
</dbReference>
<dbReference type="GO" id="GO:0006508">
    <property type="term" value="P:proteolysis"/>
    <property type="evidence" value="ECO:0007669"/>
    <property type="project" value="UniProtKB-KW"/>
</dbReference>
<feature type="active site" description="Charge relay system" evidence="7">
    <location>
        <position position="170"/>
    </location>
</feature>
<dbReference type="PRINTS" id="PR00723">
    <property type="entry name" value="SUBTILISIN"/>
</dbReference>
<dbReference type="PANTHER" id="PTHR43806">
    <property type="entry name" value="PEPTIDASE S8"/>
    <property type="match status" value="1"/>
</dbReference>
<dbReference type="AlphaFoldDB" id="A0A1Z5KH54"/>
<comment type="similarity">
    <text evidence="1 7 8">Belongs to the peptidase S8 family.</text>
</comment>
<keyword evidence="4 7" id="KW-0720">Serine protease</keyword>
<name>A0A1Z5KH54_FISSO</name>
<feature type="domain" description="Peptidase S8/S53" evidence="10">
    <location>
        <begin position="130"/>
        <end position="360"/>
    </location>
</feature>
<keyword evidence="3 7" id="KW-0378">Hydrolase</keyword>
<keyword evidence="12" id="KW-1185">Reference proteome</keyword>